<evidence type="ECO:0000313" key="4">
    <source>
        <dbReference type="Proteomes" id="UP000297703"/>
    </source>
</evidence>
<gene>
    <name evidence="3" type="ORF">DR999_PMT11480</name>
</gene>
<dbReference type="EMBL" id="QXTE01000107">
    <property type="protein sequence ID" value="TFK05848.1"/>
    <property type="molecule type" value="Genomic_DNA"/>
</dbReference>
<proteinExistence type="predicted"/>
<dbReference type="InterPro" id="IPR039251">
    <property type="entry name" value="OXLD1"/>
</dbReference>
<dbReference type="GO" id="GO:0005739">
    <property type="term" value="C:mitochondrion"/>
    <property type="evidence" value="ECO:0007669"/>
    <property type="project" value="TreeGrafter"/>
</dbReference>
<feature type="region of interest" description="Disordered" evidence="1">
    <location>
        <begin position="89"/>
        <end position="130"/>
    </location>
</feature>
<dbReference type="Proteomes" id="UP000297703">
    <property type="component" value="Unassembled WGS sequence"/>
</dbReference>
<accession>A0A4D9EDU5</accession>
<dbReference type="PANTHER" id="PTHR21193:SF3">
    <property type="entry name" value="OXIDOREDUCTASE-LIKE DOMAIN-CONTAINING PROTEIN 1"/>
    <property type="match status" value="1"/>
</dbReference>
<evidence type="ECO:0000259" key="2">
    <source>
        <dbReference type="Pfam" id="PF09791"/>
    </source>
</evidence>
<dbReference type="Pfam" id="PF09791">
    <property type="entry name" value="Oxidored-like"/>
    <property type="match status" value="1"/>
</dbReference>
<evidence type="ECO:0000313" key="3">
    <source>
        <dbReference type="EMBL" id="TFK05848.1"/>
    </source>
</evidence>
<feature type="region of interest" description="Disordered" evidence="1">
    <location>
        <begin position="29"/>
        <end position="51"/>
    </location>
</feature>
<feature type="domain" description="Oxidoreductase-like" evidence="2">
    <location>
        <begin position="135"/>
        <end position="161"/>
    </location>
</feature>
<keyword evidence="4" id="KW-1185">Reference proteome</keyword>
<comment type="caution">
    <text evidence="3">The sequence shown here is derived from an EMBL/GenBank/DDBJ whole genome shotgun (WGS) entry which is preliminary data.</text>
</comment>
<evidence type="ECO:0000256" key="1">
    <source>
        <dbReference type="SAM" id="MobiDB-lite"/>
    </source>
</evidence>
<dbReference type="STRING" id="55544.A0A4D9EDU5"/>
<dbReference type="InterPro" id="IPR019180">
    <property type="entry name" value="Oxidoreductase-like_N"/>
</dbReference>
<dbReference type="PANTHER" id="PTHR21193">
    <property type="entry name" value="OXIDOREDUCTASE-LIKE DOMAIN-CONTAINING PROTEIN 1"/>
    <property type="match status" value="1"/>
</dbReference>
<sequence length="196" mass="21587">MDRILPFSLHPSCSWGAVREAASVARGWAHPKGRADGPIGADGHQNDGPDLAVRSPRCVTVRHLLDHLKSCFCSVRRFSVDLTKADFSHQLSHSDTPGDGSQTDPRQSDGEPCAAGGSEPLKDTEPPFSKPPMLLPPTNCCMSGCHNCVWIAYVEELQKHYQDGGEQALAAVEKHIDDENIKMIVKMEIRFRMKKD</sequence>
<reference evidence="3 4" key="1">
    <citation type="submission" date="2019-04" db="EMBL/GenBank/DDBJ databases">
        <title>Draft genome of the big-headed turtle Platysternon megacephalum.</title>
        <authorList>
            <person name="Gong S."/>
        </authorList>
    </citation>
    <scope>NUCLEOTIDE SEQUENCE [LARGE SCALE GENOMIC DNA]</scope>
    <source>
        <strain evidence="3">DO16091913</strain>
        <tissue evidence="3">Muscle</tissue>
    </source>
</reference>
<protein>
    <submittedName>
        <fullName evidence="3">Melanopsin-like</fullName>
    </submittedName>
</protein>
<dbReference type="AlphaFoldDB" id="A0A4D9EDU5"/>
<dbReference type="OrthoDB" id="10064411at2759"/>
<reference evidence="3 4" key="2">
    <citation type="submission" date="2019-04" db="EMBL/GenBank/DDBJ databases">
        <title>The genome sequence of big-headed turtle.</title>
        <authorList>
            <person name="Gong S."/>
        </authorList>
    </citation>
    <scope>NUCLEOTIDE SEQUENCE [LARGE SCALE GENOMIC DNA]</scope>
    <source>
        <strain evidence="3">DO16091913</strain>
        <tissue evidence="3">Muscle</tissue>
    </source>
</reference>
<organism evidence="3 4">
    <name type="scientific">Platysternon megacephalum</name>
    <name type="common">big-headed turtle</name>
    <dbReference type="NCBI Taxonomy" id="55544"/>
    <lineage>
        <taxon>Eukaryota</taxon>
        <taxon>Metazoa</taxon>
        <taxon>Chordata</taxon>
        <taxon>Craniata</taxon>
        <taxon>Vertebrata</taxon>
        <taxon>Euteleostomi</taxon>
        <taxon>Archelosauria</taxon>
        <taxon>Testudinata</taxon>
        <taxon>Testudines</taxon>
        <taxon>Cryptodira</taxon>
        <taxon>Durocryptodira</taxon>
        <taxon>Testudinoidea</taxon>
        <taxon>Platysternidae</taxon>
        <taxon>Platysternon</taxon>
    </lineage>
</organism>
<feature type="compositionally biased region" description="Polar residues" evidence="1">
    <location>
        <begin position="89"/>
        <end position="105"/>
    </location>
</feature>
<name>A0A4D9EDU5_9SAUR</name>